<feature type="non-terminal residue" evidence="1">
    <location>
        <position position="1"/>
    </location>
</feature>
<accession>A0ABN8LSQ2</accession>
<keyword evidence="2" id="KW-1185">Reference proteome</keyword>
<organism evidence="1 2">
    <name type="scientific">Porites evermanni</name>
    <dbReference type="NCBI Taxonomy" id="104178"/>
    <lineage>
        <taxon>Eukaryota</taxon>
        <taxon>Metazoa</taxon>
        <taxon>Cnidaria</taxon>
        <taxon>Anthozoa</taxon>
        <taxon>Hexacorallia</taxon>
        <taxon>Scleractinia</taxon>
        <taxon>Fungiina</taxon>
        <taxon>Poritidae</taxon>
        <taxon>Porites</taxon>
    </lineage>
</organism>
<name>A0ABN8LSQ2_9CNID</name>
<dbReference type="PANTHER" id="PTHR31751:SF7">
    <property type="entry name" value="THAP-TYPE DOMAIN-CONTAINING PROTEIN"/>
    <property type="match status" value="1"/>
</dbReference>
<feature type="non-terminal residue" evidence="1">
    <location>
        <position position="313"/>
    </location>
</feature>
<reference evidence="1 2" key="1">
    <citation type="submission" date="2022-05" db="EMBL/GenBank/DDBJ databases">
        <authorList>
            <consortium name="Genoscope - CEA"/>
            <person name="William W."/>
        </authorList>
    </citation>
    <scope>NUCLEOTIDE SEQUENCE [LARGE SCALE GENOMIC DNA]</scope>
</reference>
<proteinExistence type="predicted"/>
<sequence length="313" mass="34502">NKSLLDDASLINSSVQLNAVTAMLVSDQQQQPNPVVPYPSGVQVHSSTHVISAANIHVEGHSQPQHASVQTVVPAGSSQPPPAATGANLRHPKLSRLEEQQRYSEELAMIREPKVLCSLDLIIELFKKCQHPGCANAATIKYHLVGPNLIVNWYCCSGHKGKFASSKLVNEMYANNLQVAASVLLSGNNFAKIERMASFLGLSFISDSTFYRMQRLYFIHCINEWWSWQREQQIQGFLENGNNAMVVCGDGQCDSPGHPAKNLIRDKCHVGLISSNMEKQALQISLQRLQQSLNIVEVVTDASSSIKKLIGKF</sequence>
<comment type="caution">
    <text evidence="1">The sequence shown here is derived from an EMBL/GenBank/DDBJ whole genome shotgun (WGS) entry which is preliminary data.</text>
</comment>
<evidence type="ECO:0000313" key="1">
    <source>
        <dbReference type="EMBL" id="CAH3020117.1"/>
    </source>
</evidence>
<dbReference type="PANTHER" id="PTHR31751">
    <property type="entry name" value="SI:CH211-108C17.2-RELATED-RELATED"/>
    <property type="match status" value="1"/>
</dbReference>
<protein>
    <submittedName>
        <fullName evidence="1">Uncharacterized protein</fullName>
    </submittedName>
</protein>
<dbReference type="Proteomes" id="UP001159427">
    <property type="component" value="Unassembled WGS sequence"/>
</dbReference>
<dbReference type="EMBL" id="CALNXI010000136">
    <property type="protein sequence ID" value="CAH3020117.1"/>
    <property type="molecule type" value="Genomic_DNA"/>
</dbReference>
<evidence type="ECO:0000313" key="2">
    <source>
        <dbReference type="Proteomes" id="UP001159427"/>
    </source>
</evidence>
<gene>
    <name evidence="1" type="ORF">PEVE_00005647</name>
</gene>